<accession>A0A9J6ARB4</accession>
<keyword evidence="1" id="KW-0472">Membrane</keyword>
<dbReference type="PANTHER" id="PTHR37244:SF1">
    <property type="entry name" value="NADP-SPECIFIC GLUTAMATE DEHYDROGENASE"/>
    <property type="match status" value="1"/>
</dbReference>
<feature type="transmembrane region" description="Helical" evidence="1">
    <location>
        <begin position="227"/>
        <end position="250"/>
    </location>
</feature>
<proteinExistence type="predicted"/>
<dbReference type="PANTHER" id="PTHR37244">
    <property type="entry name" value="NADP-SPECIFIC GLUTAMATE DEHYDROGENASE"/>
    <property type="match status" value="1"/>
</dbReference>
<dbReference type="Proteomes" id="UP000824120">
    <property type="component" value="Chromosome 2"/>
</dbReference>
<evidence type="ECO:0000313" key="2">
    <source>
        <dbReference type="EMBL" id="KAG5626663.1"/>
    </source>
</evidence>
<keyword evidence="3" id="KW-1185">Reference proteome</keyword>
<dbReference type="EMBL" id="JACXVP010000002">
    <property type="protein sequence ID" value="KAG5626663.1"/>
    <property type="molecule type" value="Genomic_DNA"/>
</dbReference>
<dbReference type="AlphaFoldDB" id="A0A9J6ARB4"/>
<evidence type="ECO:0008006" key="4">
    <source>
        <dbReference type="Google" id="ProtNLM"/>
    </source>
</evidence>
<reference evidence="2 3" key="1">
    <citation type="submission" date="2020-09" db="EMBL/GenBank/DDBJ databases">
        <title>De no assembly of potato wild relative species, Solanum commersonii.</title>
        <authorList>
            <person name="Cho K."/>
        </authorList>
    </citation>
    <scope>NUCLEOTIDE SEQUENCE [LARGE SCALE GENOMIC DNA]</scope>
    <source>
        <strain evidence="2">LZ3.2</strain>
        <tissue evidence="2">Leaf</tissue>
    </source>
</reference>
<name>A0A9J6ARB4_SOLCO</name>
<keyword evidence="1" id="KW-1133">Transmembrane helix</keyword>
<keyword evidence="1" id="KW-0812">Transmembrane</keyword>
<evidence type="ECO:0000256" key="1">
    <source>
        <dbReference type="SAM" id="Phobius"/>
    </source>
</evidence>
<dbReference type="OrthoDB" id="2016101at2759"/>
<organism evidence="2 3">
    <name type="scientific">Solanum commersonii</name>
    <name type="common">Commerson's wild potato</name>
    <name type="synonym">Commerson's nightshade</name>
    <dbReference type="NCBI Taxonomy" id="4109"/>
    <lineage>
        <taxon>Eukaryota</taxon>
        <taxon>Viridiplantae</taxon>
        <taxon>Streptophyta</taxon>
        <taxon>Embryophyta</taxon>
        <taxon>Tracheophyta</taxon>
        <taxon>Spermatophyta</taxon>
        <taxon>Magnoliopsida</taxon>
        <taxon>eudicotyledons</taxon>
        <taxon>Gunneridae</taxon>
        <taxon>Pentapetalae</taxon>
        <taxon>asterids</taxon>
        <taxon>lamiids</taxon>
        <taxon>Solanales</taxon>
        <taxon>Solanaceae</taxon>
        <taxon>Solanoideae</taxon>
        <taxon>Solaneae</taxon>
        <taxon>Solanum</taxon>
    </lineage>
</organism>
<protein>
    <recommendedName>
        <fullName evidence="4">Erythronate-4-phosphate dehydrogenase family protein</fullName>
    </recommendedName>
</protein>
<comment type="caution">
    <text evidence="2">The sequence shown here is derived from an EMBL/GenBank/DDBJ whole genome shotgun (WGS) entry which is preliminary data.</text>
</comment>
<gene>
    <name evidence="2" type="ORF">H5410_011881</name>
</gene>
<evidence type="ECO:0000313" key="3">
    <source>
        <dbReference type="Proteomes" id="UP000824120"/>
    </source>
</evidence>
<sequence length="262" mass="29531">MGNQGEELLMTAYKSSNFTAGCLEIRLFYVRIASCAVDMGVSLEINGCRIPSSDTVFITLRRDRVDKGSSEVTYVSTDNLRVSGTVEFEVHEEKDELILCGSLKKLRIRGIMVMGLGEVWIVTMRCLLGVVDQCFFNQRLGFRRHRLRFTSVVLVSPRRKLFRHSMLDSIPEDEGVGKEHQYVNGFIPQQKLPITDSELDYYKSEGKAGHGFYSEDITKAILVGVRVGMGICLGMCVGVGIGVGLLMRFYRATTTNLRRRFF</sequence>